<dbReference type="Proteomes" id="UP000245119">
    <property type="component" value="Linkage Group LG5"/>
</dbReference>
<dbReference type="CDD" id="cd05327">
    <property type="entry name" value="retinol-DH_like_SDR_c_like"/>
    <property type="match status" value="1"/>
</dbReference>
<keyword evidence="1" id="KW-0560">Oxidoreductase</keyword>
<dbReference type="InterPro" id="IPR036291">
    <property type="entry name" value="NAD(P)-bd_dom_sf"/>
</dbReference>
<dbReference type="GO" id="GO:0016491">
    <property type="term" value="F:oxidoreductase activity"/>
    <property type="evidence" value="ECO:0007669"/>
    <property type="project" value="UniProtKB-KW"/>
</dbReference>
<dbReference type="SUPFAM" id="SSF51735">
    <property type="entry name" value="NAD(P)-binding Rossmann-fold domains"/>
    <property type="match status" value="1"/>
</dbReference>
<dbReference type="InterPro" id="IPR002347">
    <property type="entry name" value="SDR_fam"/>
</dbReference>
<sequence length="294" mass="32858">MRTVPRYNGNEDLSGKTCVVTGANAGIGFTTALEFAKRNARVILACRNKERAEEARDKIIQKTGNSNVVFQELDLTRIKSVRKFVERIIQEEERLDILVNNAGVIGLPNKTTEDGLEPNFATNHFGPFLLTNLLLELLKKSAPARVINVSSTVQSFGKIEFDNLRAEKSFSAGRIYFNSKLANVLFTRELAKRLKGTGVVAVCLHPGSVQTDLLANMPFFIQIPMRLFRIFLRTQEEGAQTTLYCALASEVKDMSGKYFAECELAEDKVNPLANDPDICQKLWELSSQYTGLQE</sequence>
<evidence type="ECO:0000313" key="4">
    <source>
        <dbReference type="Proteomes" id="UP000245119"/>
    </source>
</evidence>
<proteinExistence type="inferred from homology"/>
<dbReference type="AlphaFoldDB" id="A0A2T7P9B3"/>
<dbReference type="PRINTS" id="PR00080">
    <property type="entry name" value="SDRFAMILY"/>
</dbReference>
<dbReference type="PRINTS" id="PR00081">
    <property type="entry name" value="GDHRDH"/>
</dbReference>
<evidence type="ECO:0000256" key="1">
    <source>
        <dbReference type="ARBA" id="ARBA00023002"/>
    </source>
</evidence>
<keyword evidence="4" id="KW-1185">Reference proteome</keyword>
<dbReference type="STRING" id="400727.A0A2T7P9B3"/>
<comment type="caution">
    <text evidence="3">The sequence shown here is derived from an EMBL/GenBank/DDBJ whole genome shotgun (WGS) entry which is preliminary data.</text>
</comment>
<dbReference type="Pfam" id="PF00106">
    <property type="entry name" value="adh_short"/>
    <property type="match status" value="1"/>
</dbReference>
<accession>A0A2T7P9B3</accession>
<gene>
    <name evidence="3" type="ORF">C0Q70_09278</name>
</gene>
<dbReference type="PANTHER" id="PTHR43157">
    <property type="entry name" value="PHOSPHATIDYLINOSITOL-GLYCAN BIOSYNTHESIS CLASS F PROTEIN-RELATED"/>
    <property type="match status" value="1"/>
</dbReference>
<dbReference type="OrthoDB" id="191139at2759"/>
<evidence type="ECO:0000256" key="2">
    <source>
        <dbReference type="RuleBase" id="RU000363"/>
    </source>
</evidence>
<dbReference type="EMBL" id="PZQS01000005">
    <property type="protein sequence ID" value="PVD30017.1"/>
    <property type="molecule type" value="Genomic_DNA"/>
</dbReference>
<dbReference type="PANTHER" id="PTHR43157:SF66">
    <property type="entry name" value="WW DOMAIN-CONTAINING OXIDOREDUCTASE-LIKE PROTEIN"/>
    <property type="match status" value="1"/>
</dbReference>
<organism evidence="3 4">
    <name type="scientific">Pomacea canaliculata</name>
    <name type="common">Golden apple snail</name>
    <dbReference type="NCBI Taxonomy" id="400727"/>
    <lineage>
        <taxon>Eukaryota</taxon>
        <taxon>Metazoa</taxon>
        <taxon>Spiralia</taxon>
        <taxon>Lophotrochozoa</taxon>
        <taxon>Mollusca</taxon>
        <taxon>Gastropoda</taxon>
        <taxon>Caenogastropoda</taxon>
        <taxon>Architaenioglossa</taxon>
        <taxon>Ampullarioidea</taxon>
        <taxon>Ampullariidae</taxon>
        <taxon>Pomacea</taxon>
    </lineage>
</organism>
<evidence type="ECO:0000313" key="3">
    <source>
        <dbReference type="EMBL" id="PVD30017.1"/>
    </source>
</evidence>
<dbReference type="Gene3D" id="3.40.50.720">
    <property type="entry name" value="NAD(P)-binding Rossmann-like Domain"/>
    <property type="match status" value="1"/>
</dbReference>
<comment type="similarity">
    <text evidence="2">Belongs to the short-chain dehydrogenases/reductases (SDR) family.</text>
</comment>
<protein>
    <submittedName>
        <fullName evidence="3">Uncharacterized protein</fullName>
    </submittedName>
</protein>
<reference evidence="3 4" key="1">
    <citation type="submission" date="2018-04" db="EMBL/GenBank/DDBJ databases">
        <title>The genome of golden apple snail Pomacea canaliculata provides insight into stress tolerance and invasive adaptation.</title>
        <authorList>
            <person name="Liu C."/>
            <person name="Liu B."/>
            <person name="Ren Y."/>
            <person name="Zhang Y."/>
            <person name="Wang H."/>
            <person name="Li S."/>
            <person name="Jiang F."/>
            <person name="Yin L."/>
            <person name="Zhang G."/>
            <person name="Qian W."/>
            <person name="Fan W."/>
        </authorList>
    </citation>
    <scope>NUCLEOTIDE SEQUENCE [LARGE SCALE GENOMIC DNA]</scope>
    <source>
        <strain evidence="3">SZHN2017</strain>
        <tissue evidence="3">Muscle</tissue>
    </source>
</reference>
<name>A0A2T7P9B3_POMCA</name>